<evidence type="ECO:0000256" key="3">
    <source>
        <dbReference type="ARBA" id="ARBA00023082"/>
    </source>
</evidence>
<evidence type="ECO:0000313" key="10">
    <source>
        <dbReference type="Proteomes" id="UP000290921"/>
    </source>
</evidence>
<evidence type="ECO:0000313" key="8">
    <source>
        <dbReference type="EMBL" id="BDR81496.1"/>
    </source>
</evidence>
<protein>
    <submittedName>
        <fullName evidence="8">DNA-directed RNA polymerase sigma-70 factor</fullName>
    </submittedName>
    <submittedName>
        <fullName evidence="9">RNA polymerase subunit sigma-70</fullName>
    </submittedName>
</protein>
<evidence type="ECO:0000259" key="6">
    <source>
        <dbReference type="Pfam" id="PF04542"/>
    </source>
</evidence>
<evidence type="ECO:0000259" key="7">
    <source>
        <dbReference type="Pfam" id="PF08281"/>
    </source>
</evidence>
<dbReference type="InterPro" id="IPR014284">
    <property type="entry name" value="RNA_pol_sigma-70_dom"/>
</dbReference>
<dbReference type="EMBL" id="AP026818">
    <property type="protein sequence ID" value="BDR81496.1"/>
    <property type="molecule type" value="Genomic_DNA"/>
</dbReference>
<sequence>MKIDEDNFIKKLKNKNPKALEFALDNYGNLSYKVVYSVLGSGFERHSIEECVNDVFMAIWDNIDSFKENNGSFKSWLIAISKYKAIDYRRKLARENNLEYLDEIITNEEYNAENIIIIEENRQEILSAINELKDVDKIIFTKRYLLEEDIEIIAKELGVNRTVIDNRLSRGRRTLKKKLTFLKEEII</sequence>
<keyword evidence="2" id="KW-0805">Transcription regulation</keyword>
<dbReference type="GO" id="GO:0003677">
    <property type="term" value="F:DNA binding"/>
    <property type="evidence" value="ECO:0007669"/>
    <property type="project" value="UniProtKB-KW"/>
</dbReference>
<keyword evidence="3" id="KW-0731">Sigma factor</keyword>
<gene>
    <name evidence="9" type="ORF">DP130_02410</name>
    <name evidence="8" type="ORF">K234311028_17420</name>
</gene>
<accession>A0A4Q0VEB4</accession>
<evidence type="ECO:0000256" key="2">
    <source>
        <dbReference type="ARBA" id="ARBA00023015"/>
    </source>
</evidence>
<dbReference type="GO" id="GO:0000428">
    <property type="term" value="C:DNA-directed RNA polymerase complex"/>
    <property type="evidence" value="ECO:0007669"/>
    <property type="project" value="UniProtKB-KW"/>
</dbReference>
<evidence type="ECO:0000313" key="11">
    <source>
        <dbReference type="Proteomes" id="UP001321763"/>
    </source>
</evidence>
<evidence type="ECO:0000313" key="9">
    <source>
        <dbReference type="EMBL" id="RXI49858.1"/>
    </source>
</evidence>
<name>A0A4Q0VEB4_CLOTA</name>
<dbReference type="AlphaFoldDB" id="A0A4Q0VEB4"/>
<dbReference type="InterPro" id="IPR039425">
    <property type="entry name" value="RNA_pol_sigma-70-like"/>
</dbReference>
<dbReference type="Pfam" id="PF04542">
    <property type="entry name" value="Sigma70_r2"/>
    <property type="match status" value="1"/>
</dbReference>
<reference evidence="9 10" key="1">
    <citation type="submission" date="2018-06" db="EMBL/GenBank/DDBJ databases">
        <title>Genome conservation of Clostridium tetani.</title>
        <authorList>
            <person name="Bruggemann H."/>
            <person name="Popoff M.R."/>
        </authorList>
    </citation>
    <scope>NUCLEOTIDE SEQUENCE [LARGE SCALE GENOMIC DNA]</scope>
    <source>
        <strain evidence="9 10">2017.061</strain>
    </source>
</reference>
<dbReference type="EMBL" id="QMAP01000002">
    <property type="protein sequence ID" value="RXI49858.1"/>
    <property type="molecule type" value="Genomic_DNA"/>
</dbReference>
<dbReference type="GO" id="GO:0016987">
    <property type="term" value="F:sigma factor activity"/>
    <property type="evidence" value="ECO:0007669"/>
    <property type="project" value="UniProtKB-KW"/>
</dbReference>
<organism evidence="9 10">
    <name type="scientific">Clostridium tetani</name>
    <dbReference type="NCBI Taxonomy" id="1513"/>
    <lineage>
        <taxon>Bacteria</taxon>
        <taxon>Bacillati</taxon>
        <taxon>Bacillota</taxon>
        <taxon>Clostridia</taxon>
        <taxon>Eubacteriales</taxon>
        <taxon>Clostridiaceae</taxon>
        <taxon>Clostridium</taxon>
    </lineage>
</organism>
<comment type="similarity">
    <text evidence="1">Belongs to the sigma-70 factor family. ECF subfamily.</text>
</comment>
<dbReference type="InterPro" id="IPR013324">
    <property type="entry name" value="RNA_pol_sigma_r3/r4-like"/>
</dbReference>
<dbReference type="SUPFAM" id="SSF88946">
    <property type="entry name" value="Sigma2 domain of RNA polymerase sigma factors"/>
    <property type="match status" value="1"/>
</dbReference>
<dbReference type="SUPFAM" id="SSF88659">
    <property type="entry name" value="Sigma3 and sigma4 domains of RNA polymerase sigma factors"/>
    <property type="match status" value="1"/>
</dbReference>
<proteinExistence type="inferred from homology"/>
<dbReference type="Proteomes" id="UP000290921">
    <property type="component" value="Unassembled WGS sequence"/>
</dbReference>
<evidence type="ECO:0000256" key="1">
    <source>
        <dbReference type="ARBA" id="ARBA00010641"/>
    </source>
</evidence>
<dbReference type="Gene3D" id="1.10.10.10">
    <property type="entry name" value="Winged helix-like DNA-binding domain superfamily/Winged helix DNA-binding domain"/>
    <property type="match status" value="1"/>
</dbReference>
<feature type="domain" description="RNA polymerase sigma factor 70 region 4 type 2" evidence="7">
    <location>
        <begin position="122"/>
        <end position="175"/>
    </location>
</feature>
<dbReference type="PANTHER" id="PTHR43133">
    <property type="entry name" value="RNA POLYMERASE ECF-TYPE SIGMA FACTO"/>
    <property type="match status" value="1"/>
</dbReference>
<keyword evidence="5" id="KW-0804">Transcription</keyword>
<dbReference type="InterPro" id="IPR013325">
    <property type="entry name" value="RNA_pol_sigma_r2"/>
</dbReference>
<dbReference type="PANTHER" id="PTHR43133:SF8">
    <property type="entry name" value="RNA POLYMERASE SIGMA FACTOR HI_1459-RELATED"/>
    <property type="match status" value="1"/>
</dbReference>
<dbReference type="InterPro" id="IPR036388">
    <property type="entry name" value="WH-like_DNA-bd_sf"/>
</dbReference>
<dbReference type="InterPro" id="IPR007627">
    <property type="entry name" value="RNA_pol_sigma70_r2"/>
</dbReference>
<keyword evidence="4" id="KW-0238">DNA-binding</keyword>
<dbReference type="Proteomes" id="UP001321763">
    <property type="component" value="Chromosome"/>
</dbReference>
<feature type="domain" description="RNA polymerase sigma-70 region 2" evidence="6">
    <location>
        <begin position="27"/>
        <end position="94"/>
    </location>
</feature>
<dbReference type="NCBIfam" id="TIGR02937">
    <property type="entry name" value="sigma70-ECF"/>
    <property type="match status" value="1"/>
</dbReference>
<dbReference type="GO" id="GO:0006352">
    <property type="term" value="P:DNA-templated transcription initiation"/>
    <property type="evidence" value="ECO:0007669"/>
    <property type="project" value="InterPro"/>
</dbReference>
<evidence type="ECO:0000256" key="4">
    <source>
        <dbReference type="ARBA" id="ARBA00023125"/>
    </source>
</evidence>
<dbReference type="Pfam" id="PF08281">
    <property type="entry name" value="Sigma70_r4_2"/>
    <property type="match status" value="1"/>
</dbReference>
<reference evidence="8 11" key="2">
    <citation type="submission" date="2022-09" db="EMBL/GenBank/DDBJ databases">
        <title>complete genome sequences of Clostridium tetani str. KHSU-234311-028 isolated from soil.</title>
        <authorList>
            <person name="Sekizuka T."/>
            <person name="Shitada C."/>
            <person name="Takahashi M."/>
            <person name="Kuroda M."/>
        </authorList>
    </citation>
    <scope>NUCLEOTIDE SEQUENCE [LARGE SCALE GENOMIC DNA]</scope>
    <source>
        <strain evidence="8 11">KHSU-234311-028</strain>
    </source>
</reference>
<dbReference type="RefSeq" id="WP_129029790.1">
    <property type="nucleotide sequence ID" value="NZ_AP026806.1"/>
</dbReference>
<dbReference type="InterPro" id="IPR013249">
    <property type="entry name" value="RNA_pol_sigma70_r4_t2"/>
</dbReference>
<keyword evidence="8" id="KW-0240">DNA-directed RNA polymerase</keyword>
<evidence type="ECO:0000256" key="5">
    <source>
        <dbReference type="ARBA" id="ARBA00023163"/>
    </source>
</evidence>
<dbReference type="Gene3D" id="1.10.1740.10">
    <property type="match status" value="1"/>
</dbReference>